<keyword evidence="2" id="KW-0808">Transferase</keyword>
<gene>
    <name evidence="2" type="ORF">FA727_19195</name>
</gene>
<feature type="domain" description="Methyltransferase type 11" evidence="1">
    <location>
        <begin position="42"/>
        <end position="138"/>
    </location>
</feature>
<evidence type="ECO:0000313" key="3">
    <source>
        <dbReference type="Proteomes" id="UP000307756"/>
    </source>
</evidence>
<dbReference type="GO" id="GO:0032259">
    <property type="term" value="P:methylation"/>
    <property type="evidence" value="ECO:0007669"/>
    <property type="project" value="UniProtKB-KW"/>
</dbReference>
<dbReference type="EMBL" id="SWBM01000006">
    <property type="protein sequence ID" value="TKC15025.1"/>
    <property type="molecule type" value="Genomic_DNA"/>
</dbReference>
<dbReference type="OrthoDB" id="9772751at2"/>
<comment type="caution">
    <text evidence="2">The sequence shown here is derived from an EMBL/GenBank/DDBJ whole genome shotgun (WGS) entry which is preliminary data.</text>
</comment>
<evidence type="ECO:0000259" key="1">
    <source>
        <dbReference type="Pfam" id="PF08241"/>
    </source>
</evidence>
<dbReference type="SUPFAM" id="SSF53335">
    <property type="entry name" value="S-adenosyl-L-methionine-dependent methyltransferases"/>
    <property type="match status" value="1"/>
</dbReference>
<dbReference type="Pfam" id="PF08241">
    <property type="entry name" value="Methyltransf_11"/>
    <property type="match status" value="1"/>
</dbReference>
<name>A0A4U1CY96_9BACI</name>
<dbReference type="GO" id="GO:0008757">
    <property type="term" value="F:S-adenosylmethionine-dependent methyltransferase activity"/>
    <property type="evidence" value="ECO:0007669"/>
    <property type="project" value="InterPro"/>
</dbReference>
<reference evidence="2 3" key="1">
    <citation type="journal article" date="2011" name="J. Microbiol.">
        <title>Bacillus kyonggiensis sp. nov., isolated from soil of a lettuce field.</title>
        <authorList>
            <person name="Dong K."/>
            <person name="Lee S."/>
        </authorList>
    </citation>
    <scope>NUCLEOTIDE SEQUENCE [LARGE SCALE GENOMIC DNA]</scope>
    <source>
        <strain evidence="2 3">NB22</strain>
    </source>
</reference>
<sequence>MNTSEEIKKRYNRISGIYEMMDRMIKEKWRVDLLSQVSGEVLEVGIGTGVNLQYYSNQITSLTGIDFSRGMLEHAKDKVISGGFEFPTELREADIQDLPFPDDSFDSIVSTCVFCSVPDPIKGLMELRRVCKPTGQIYMLEHMRSDKELIGLVMDVLNPLTVRLWGANVNRDTIGNIERADLKIDKHILLMSSIFRELTLSPDKKIIETP</sequence>
<dbReference type="InterPro" id="IPR052356">
    <property type="entry name" value="Thiol_S-MT"/>
</dbReference>
<evidence type="ECO:0000313" key="2">
    <source>
        <dbReference type="EMBL" id="TKC15025.1"/>
    </source>
</evidence>
<dbReference type="CDD" id="cd02440">
    <property type="entry name" value="AdoMet_MTases"/>
    <property type="match status" value="1"/>
</dbReference>
<dbReference type="PANTHER" id="PTHR45036:SF1">
    <property type="entry name" value="METHYLTRANSFERASE LIKE 7A"/>
    <property type="match status" value="1"/>
</dbReference>
<dbReference type="AlphaFoldDB" id="A0A4U1CY96"/>
<accession>A0A4U1CY96</accession>
<keyword evidence="2" id="KW-0489">Methyltransferase</keyword>
<dbReference type="Proteomes" id="UP000307756">
    <property type="component" value="Unassembled WGS sequence"/>
</dbReference>
<dbReference type="InterPro" id="IPR013216">
    <property type="entry name" value="Methyltransf_11"/>
</dbReference>
<dbReference type="Gene3D" id="3.40.50.150">
    <property type="entry name" value="Vaccinia Virus protein VP39"/>
    <property type="match status" value="1"/>
</dbReference>
<proteinExistence type="predicted"/>
<dbReference type="InterPro" id="IPR029063">
    <property type="entry name" value="SAM-dependent_MTases_sf"/>
</dbReference>
<dbReference type="PANTHER" id="PTHR45036">
    <property type="entry name" value="METHYLTRANSFERASE LIKE 7B"/>
    <property type="match status" value="1"/>
</dbReference>
<organism evidence="2 3">
    <name type="scientific">Robertmurraya kyonggiensis</name>
    <dbReference type="NCBI Taxonomy" id="1037680"/>
    <lineage>
        <taxon>Bacteria</taxon>
        <taxon>Bacillati</taxon>
        <taxon>Bacillota</taxon>
        <taxon>Bacilli</taxon>
        <taxon>Bacillales</taxon>
        <taxon>Bacillaceae</taxon>
        <taxon>Robertmurraya</taxon>
    </lineage>
</organism>
<keyword evidence="3" id="KW-1185">Reference proteome</keyword>
<protein>
    <submittedName>
        <fullName evidence="2">Class I SAM-dependent methyltransferase</fullName>
    </submittedName>
</protein>
<dbReference type="RefSeq" id="WP_136833161.1">
    <property type="nucleotide sequence ID" value="NZ_SWBM01000006.1"/>
</dbReference>